<dbReference type="InterPro" id="IPR000120">
    <property type="entry name" value="Amidase"/>
</dbReference>
<evidence type="ECO:0000256" key="1">
    <source>
        <dbReference type="ARBA" id="ARBA00009199"/>
    </source>
</evidence>
<evidence type="ECO:0000313" key="5">
    <source>
        <dbReference type="Proteomes" id="UP001374803"/>
    </source>
</evidence>
<proteinExistence type="inferred from homology"/>
<accession>A0ABZ2LKF2</accession>
<feature type="domain" description="Amidase" evidence="3">
    <location>
        <begin position="25"/>
        <end position="445"/>
    </location>
</feature>
<dbReference type="Gene3D" id="3.90.1300.10">
    <property type="entry name" value="Amidase signature (AS) domain"/>
    <property type="match status" value="1"/>
</dbReference>
<dbReference type="Pfam" id="PF01425">
    <property type="entry name" value="Amidase"/>
    <property type="match status" value="1"/>
</dbReference>
<gene>
    <name evidence="4" type="ORF">LVJ94_20585</name>
</gene>
<dbReference type="PANTHER" id="PTHR11895:SF7">
    <property type="entry name" value="GLUTAMYL-TRNA(GLN) AMIDOTRANSFERASE SUBUNIT A, MITOCHONDRIAL"/>
    <property type="match status" value="1"/>
</dbReference>
<protein>
    <submittedName>
        <fullName evidence="4">Amidase</fullName>
    </submittedName>
</protein>
<keyword evidence="5" id="KW-1185">Reference proteome</keyword>
<feature type="region of interest" description="Disordered" evidence="2">
    <location>
        <begin position="138"/>
        <end position="164"/>
    </location>
</feature>
<comment type="similarity">
    <text evidence="1">Belongs to the amidase family.</text>
</comment>
<evidence type="ECO:0000256" key="2">
    <source>
        <dbReference type="SAM" id="MobiDB-lite"/>
    </source>
</evidence>
<dbReference type="InterPro" id="IPR023631">
    <property type="entry name" value="Amidase_dom"/>
</dbReference>
<organism evidence="4 5">
    <name type="scientific">Pendulispora rubella</name>
    <dbReference type="NCBI Taxonomy" id="2741070"/>
    <lineage>
        <taxon>Bacteria</taxon>
        <taxon>Pseudomonadati</taxon>
        <taxon>Myxococcota</taxon>
        <taxon>Myxococcia</taxon>
        <taxon>Myxococcales</taxon>
        <taxon>Sorangiineae</taxon>
        <taxon>Pendulisporaceae</taxon>
        <taxon>Pendulispora</taxon>
    </lineage>
</organism>
<evidence type="ECO:0000259" key="3">
    <source>
        <dbReference type="Pfam" id="PF01425"/>
    </source>
</evidence>
<dbReference type="SUPFAM" id="SSF75304">
    <property type="entry name" value="Amidase signature (AS) enzymes"/>
    <property type="match status" value="1"/>
</dbReference>
<dbReference type="EMBL" id="CP089983">
    <property type="protein sequence ID" value="WXB09615.1"/>
    <property type="molecule type" value="Genomic_DNA"/>
</dbReference>
<dbReference type="InterPro" id="IPR036928">
    <property type="entry name" value="AS_sf"/>
</dbReference>
<dbReference type="PROSITE" id="PS00571">
    <property type="entry name" value="AMIDASES"/>
    <property type="match status" value="1"/>
</dbReference>
<evidence type="ECO:0000313" key="4">
    <source>
        <dbReference type="EMBL" id="WXB09615.1"/>
    </source>
</evidence>
<name>A0ABZ2LKF2_9BACT</name>
<dbReference type="RefSeq" id="WP_394839286.1">
    <property type="nucleotide sequence ID" value="NZ_CP089929.1"/>
</dbReference>
<reference evidence="4" key="1">
    <citation type="submission" date="2021-12" db="EMBL/GenBank/DDBJ databases">
        <title>Discovery of the Pendulisporaceae a myxobacterial family with distinct sporulation behavior and unique specialized metabolism.</title>
        <authorList>
            <person name="Garcia R."/>
            <person name="Popoff A."/>
            <person name="Bader C.D."/>
            <person name="Loehr J."/>
            <person name="Walesch S."/>
            <person name="Walt C."/>
            <person name="Boldt J."/>
            <person name="Bunk B."/>
            <person name="Haeckl F.J.F.P.J."/>
            <person name="Gunesch A.P."/>
            <person name="Birkelbach J."/>
            <person name="Nuebel U."/>
            <person name="Pietschmann T."/>
            <person name="Bach T."/>
            <person name="Mueller R."/>
        </authorList>
    </citation>
    <scope>NUCLEOTIDE SEQUENCE</scope>
    <source>
        <strain evidence="4">MSr11367</strain>
    </source>
</reference>
<sequence length="466" mass="50824">MDDVLDASALEQVELLRDGKVSSEELVRGYLKRIERLDPKIHAFVSVQARRAIASARWKDRLLRRSSKHDKSELPAFHGVPIGIKDLNIVRGTVTRWGSGGSLPVVLPVDDYTVQPLRRAGFVFLGKLATSEIGAMPVTEPDIHPPTRNPWSLEHSAGGSSGGSGAALAAGMLPVAQGSDGGGSIRIPSAFCHLVGLKPSRGRLRNSYGIPDQSILYTSGPMAHTVDDAAAMLDVMSEVTFGRPHWAPPPPRPFAELARERPSALQIRVLTRTPLAETHPEIAAAVERVAKELQDLGHHVEPGPQLDGSVEEFAPLWQTLVGTFPLARWKKTQPITRWLVESGRKHEPTAMRELHAALDARWRPVIESVDLWLTPTVPQPAPRVGAFRDLPPEQGFAAAAQIAGYTAIFNLTGLPAISLPIGLMQDGRPFGLQIAGRMFSEGLLLAVARQIEERFPWRHRRPPALA</sequence>
<dbReference type="InterPro" id="IPR020556">
    <property type="entry name" value="Amidase_CS"/>
</dbReference>
<dbReference type="PANTHER" id="PTHR11895">
    <property type="entry name" value="TRANSAMIDASE"/>
    <property type="match status" value="1"/>
</dbReference>
<dbReference type="Proteomes" id="UP001374803">
    <property type="component" value="Chromosome"/>
</dbReference>